<dbReference type="EMBL" id="DRMJ01000229">
    <property type="protein sequence ID" value="HHL42872.1"/>
    <property type="molecule type" value="Genomic_DNA"/>
</dbReference>
<dbReference type="PANTHER" id="PTHR33694:SF1">
    <property type="entry name" value="UDP-3-O-ACYL-N-ACETYLGLUCOSAMINE DEACETYLASE 1, MITOCHONDRIAL-RELATED"/>
    <property type="match status" value="1"/>
</dbReference>
<dbReference type="InterPro" id="IPR011334">
    <property type="entry name" value="UDP-acyl_GlcNac_deAcase_C"/>
</dbReference>
<dbReference type="PANTHER" id="PTHR33694">
    <property type="entry name" value="UDP-3-O-ACYL-N-ACETYLGLUCOSAMINE DEACETYLASE 1, MITOCHONDRIAL-RELATED"/>
    <property type="match status" value="1"/>
</dbReference>
<evidence type="ECO:0000313" key="2">
    <source>
        <dbReference type="EMBL" id="HHL42872.1"/>
    </source>
</evidence>
<evidence type="ECO:0000256" key="1">
    <source>
        <dbReference type="ARBA" id="ARBA00002923"/>
    </source>
</evidence>
<dbReference type="Pfam" id="PF03331">
    <property type="entry name" value="LpxC"/>
    <property type="match status" value="1"/>
</dbReference>
<accession>A0A7C5LZV2</accession>
<organism evidence="2">
    <name type="scientific">Hellea balneolensis</name>
    <dbReference type="NCBI Taxonomy" id="287478"/>
    <lineage>
        <taxon>Bacteria</taxon>
        <taxon>Pseudomonadati</taxon>
        <taxon>Pseudomonadota</taxon>
        <taxon>Alphaproteobacteria</taxon>
        <taxon>Maricaulales</taxon>
        <taxon>Robiginitomaculaceae</taxon>
        <taxon>Hellea</taxon>
    </lineage>
</organism>
<dbReference type="InterPro" id="IPR020568">
    <property type="entry name" value="Ribosomal_Su5_D2-typ_SF"/>
</dbReference>
<dbReference type="GO" id="GO:0009245">
    <property type="term" value="P:lipid A biosynthetic process"/>
    <property type="evidence" value="ECO:0007669"/>
    <property type="project" value="InterPro"/>
</dbReference>
<protein>
    <submittedName>
        <fullName evidence="2">UDP-3-O-[3-hydroxymyristoyl] N-acetylglucosamine deacetylase</fullName>
    </submittedName>
</protein>
<reference evidence="2" key="1">
    <citation type="journal article" date="2020" name="mSystems">
        <title>Genome- and Community-Level Interaction Insights into Carbon Utilization and Element Cycling Functions of Hydrothermarchaeota in Hydrothermal Sediment.</title>
        <authorList>
            <person name="Zhou Z."/>
            <person name="Liu Y."/>
            <person name="Xu W."/>
            <person name="Pan J."/>
            <person name="Luo Z.H."/>
            <person name="Li M."/>
        </authorList>
    </citation>
    <scope>NUCLEOTIDE SEQUENCE [LARGE SCALE GENOMIC DNA]</scope>
    <source>
        <strain evidence="2">HyVt-485</strain>
    </source>
</reference>
<dbReference type="SUPFAM" id="SSF54211">
    <property type="entry name" value="Ribosomal protein S5 domain 2-like"/>
    <property type="match status" value="1"/>
</dbReference>
<sequence length="121" mass="12879">LASARTFARAHEVVALREAGLSLGGSFDNAIVVDGAHVLNPGGLRYSDEFVRHKALDLLGDMYVAGPVLGRVTTIKAGHAINHKLLNAIFADDEAWRYVNLADAERLSSAHCALEDVASAL</sequence>
<comment type="function">
    <text evidence="1">Catalyzes the hydrolysis of UDP-3-O-myristoyl-N-acetylglucosamine to form UDP-3-O-myristoylglucosamine and acetate, the committed step in lipid A biosynthesis.</text>
</comment>
<dbReference type="InterPro" id="IPR004463">
    <property type="entry name" value="UDP-acyl_GlcNac_deAcase"/>
</dbReference>
<feature type="non-terminal residue" evidence="2">
    <location>
        <position position="1"/>
    </location>
</feature>
<dbReference type="GO" id="GO:0016020">
    <property type="term" value="C:membrane"/>
    <property type="evidence" value="ECO:0007669"/>
    <property type="project" value="GOC"/>
</dbReference>
<gene>
    <name evidence="2" type="ORF">ENJ42_04575</name>
</gene>
<comment type="caution">
    <text evidence="2">The sequence shown here is derived from an EMBL/GenBank/DDBJ whole genome shotgun (WGS) entry which is preliminary data.</text>
</comment>
<proteinExistence type="predicted"/>
<dbReference type="AlphaFoldDB" id="A0A7C5LZV2"/>
<dbReference type="Proteomes" id="UP000885830">
    <property type="component" value="Unassembled WGS sequence"/>
</dbReference>
<name>A0A7C5LZV2_9PROT</name>
<dbReference type="GO" id="GO:0103117">
    <property type="term" value="F:UDP-3-O-acyl-N-acetylglucosamine deacetylase activity"/>
    <property type="evidence" value="ECO:0007669"/>
    <property type="project" value="InterPro"/>
</dbReference>
<dbReference type="Gene3D" id="3.30.1700.10">
    <property type="entry name" value="lpxc deacetylase, domain 2"/>
    <property type="match status" value="1"/>
</dbReference>